<keyword evidence="4 8" id="KW-0812">Transmembrane</keyword>
<evidence type="ECO:0000256" key="4">
    <source>
        <dbReference type="ARBA" id="ARBA00022692"/>
    </source>
</evidence>
<evidence type="ECO:0000256" key="2">
    <source>
        <dbReference type="ARBA" id="ARBA00010323"/>
    </source>
</evidence>
<reference evidence="9" key="2">
    <citation type="submission" date="2021-04" db="EMBL/GenBank/DDBJ databases">
        <authorList>
            <person name="Gilroy R."/>
        </authorList>
    </citation>
    <scope>NUCLEOTIDE SEQUENCE</scope>
    <source>
        <strain evidence="9">1282</strain>
    </source>
</reference>
<evidence type="ECO:0000313" key="9">
    <source>
        <dbReference type="EMBL" id="HIY27384.1"/>
    </source>
</evidence>
<comment type="similarity">
    <text evidence="2 7">Belongs to the membrane-bound acyltransferase family.</text>
</comment>
<feature type="transmembrane region" description="Helical" evidence="8">
    <location>
        <begin position="281"/>
        <end position="304"/>
    </location>
</feature>
<evidence type="ECO:0000256" key="5">
    <source>
        <dbReference type="ARBA" id="ARBA00022989"/>
    </source>
</evidence>
<sequence>MLLASYYFYMCWNPVYALLMLFSTAVTYGCGLLVGCTVWGKRRLWVALSLVLNLGVLFFFKYYNFAADVLTRGLDYLGLSMDVPLLDVLLPVGISFYTFQALGYTIDVYRKDVPAERNFFDYALFISFFPQLVAGPIERSGNILHQLKEYHPFRYENLRAGMTPVVWGLFKKVVIADNLAVLVNTVYNAPQGQGGGAFLVATAAFAFQIYCDFSAYSDIARGSAKMLGFQLMENFKCPYFSQSIKEFWRRWHISLSSWFKDYLYFPLGGSRKGKGRTCLNILIVFFVSGLWHGAALTFVAWGLLNGLYQVVSLLFDPLRKKAMEKLGLSGKELPLQLFRVAVTFCLTCLAWVLFRANSLTDALTAYQALFSLPATGFAGTLTALGQPNRVLALLAGCVALLGVMDWAIHQKDLFPRLERTVAARYGLCFLLIAGMLVFGSYGEGYDPQAFVYFQF</sequence>
<evidence type="ECO:0000256" key="1">
    <source>
        <dbReference type="ARBA" id="ARBA00004651"/>
    </source>
</evidence>
<proteinExistence type="inferred from homology"/>
<dbReference type="InterPro" id="IPR028362">
    <property type="entry name" value="AlgI"/>
</dbReference>
<dbReference type="Pfam" id="PF03062">
    <property type="entry name" value="MBOAT"/>
    <property type="match status" value="1"/>
</dbReference>
<keyword evidence="5 8" id="KW-1133">Transmembrane helix</keyword>
<dbReference type="PIRSF" id="PIRSF016636">
    <property type="entry name" value="AlgI_DltB"/>
    <property type="match status" value="1"/>
</dbReference>
<dbReference type="PANTHER" id="PTHR13285:SF18">
    <property type="entry name" value="PROTEIN-CYSTEINE N-PALMITOYLTRANSFERASE RASP"/>
    <property type="match status" value="1"/>
</dbReference>
<feature type="transmembrane region" description="Helical" evidence="8">
    <location>
        <begin position="44"/>
        <end position="63"/>
    </location>
</feature>
<gene>
    <name evidence="9" type="ORF">H9838_09490</name>
</gene>
<evidence type="ECO:0000256" key="8">
    <source>
        <dbReference type="SAM" id="Phobius"/>
    </source>
</evidence>
<evidence type="ECO:0000256" key="6">
    <source>
        <dbReference type="ARBA" id="ARBA00023136"/>
    </source>
</evidence>
<dbReference type="GO" id="GO:0005886">
    <property type="term" value="C:plasma membrane"/>
    <property type="evidence" value="ECO:0007669"/>
    <property type="project" value="UniProtKB-SubCell"/>
</dbReference>
<accession>A0A9D2C1I8</accession>
<dbReference type="PANTHER" id="PTHR13285">
    <property type="entry name" value="ACYLTRANSFERASE"/>
    <property type="match status" value="1"/>
</dbReference>
<feature type="transmembrane region" description="Helical" evidence="8">
    <location>
        <begin position="390"/>
        <end position="409"/>
    </location>
</feature>
<feature type="transmembrane region" description="Helical" evidence="8">
    <location>
        <begin position="83"/>
        <end position="102"/>
    </location>
</feature>
<comment type="caution">
    <text evidence="9">The sequence shown here is derived from an EMBL/GenBank/DDBJ whole genome shotgun (WGS) entry which is preliminary data.</text>
</comment>
<feature type="transmembrane region" description="Helical" evidence="8">
    <location>
        <begin position="421"/>
        <end position="441"/>
    </location>
</feature>
<dbReference type="InterPro" id="IPR004299">
    <property type="entry name" value="MBOAT_fam"/>
</dbReference>
<protein>
    <submittedName>
        <fullName evidence="9">MBOAT family protein</fullName>
    </submittedName>
</protein>
<dbReference type="InterPro" id="IPR051085">
    <property type="entry name" value="MB_O-acyltransferase"/>
</dbReference>
<keyword evidence="7" id="KW-0012">Acyltransferase</keyword>
<dbReference type="AlphaFoldDB" id="A0A9D2C1I8"/>
<feature type="transmembrane region" description="Helical" evidence="8">
    <location>
        <begin position="15"/>
        <end position="37"/>
    </location>
</feature>
<organism evidence="9 10">
    <name type="scientific">Candidatus Acutalibacter pullistercoris</name>
    <dbReference type="NCBI Taxonomy" id="2838418"/>
    <lineage>
        <taxon>Bacteria</taxon>
        <taxon>Bacillati</taxon>
        <taxon>Bacillota</taxon>
        <taxon>Clostridia</taxon>
        <taxon>Eubacteriales</taxon>
        <taxon>Acutalibacteraceae</taxon>
        <taxon>Acutalibacter</taxon>
    </lineage>
</organism>
<comment type="subcellular location">
    <subcellularLocation>
        <location evidence="1">Cell membrane</location>
        <topology evidence="1">Multi-pass membrane protein</topology>
    </subcellularLocation>
</comment>
<dbReference type="Proteomes" id="UP000823915">
    <property type="component" value="Unassembled WGS sequence"/>
</dbReference>
<name>A0A9D2C1I8_9FIRM</name>
<keyword evidence="7" id="KW-0808">Transferase</keyword>
<evidence type="ECO:0000256" key="7">
    <source>
        <dbReference type="PIRNR" id="PIRNR016636"/>
    </source>
</evidence>
<reference evidence="9" key="1">
    <citation type="journal article" date="2021" name="PeerJ">
        <title>Extensive microbial diversity within the chicken gut microbiome revealed by metagenomics and culture.</title>
        <authorList>
            <person name="Gilroy R."/>
            <person name="Ravi A."/>
            <person name="Getino M."/>
            <person name="Pursley I."/>
            <person name="Horton D.L."/>
            <person name="Alikhan N.F."/>
            <person name="Baker D."/>
            <person name="Gharbi K."/>
            <person name="Hall N."/>
            <person name="Watson M."/>
            <person name="Adriaenssens E.M."/>
            <person name="Foster-Nyarko E."/>
            <person name="Jarju S."/>
            <person name="Secka A."/>
            <person name="Antonio M."/>
            <person name="Oren A."/>
            <person name="Chaudhuri R.R."/>
            <person name="La Ragione R."/>
            <person name="Hildebrand F."/>
            <person name="Pallen M.J."/>
        </authorList>
    </citation>
    <scope>NUCLEOTIDE SEQUENCE</scope>
    <source>
        <strain evidence="9">1282</strain>
    </source>
</reference>
<keyword evidence="6 7" id="KW-0472">Membrane</keyword>
<dbReference type="EMBL" id="DXDU01000152">
    <property type="protein sequence ID" value="HIY27384.1"/>
    <property type="molecule type" value="Genomic_DNA"/>
</dbReference>
<evidence type="ECO:0000313" key="10">
    <source>
        <dbReference type="Proteomes" id="UP000823915"/>
    </source>
</evidence>
<feature type="transmembrane region" description="Helical" evidence="8">
    <location>
        <begin position="366"/>
        <end position="384"/>
    </location>
</feature>
<feature type="transmembrane region" description="Helical" evidence="8">
    <location>
        <begin position="333"/>
        <end position="354"/>
    </location>
</feature>
<dbReference type="GO" id="GO:0042121">
    <property type="term" value="P:alginic acid biosynthetic process"/>
    <property type="evidence" value="ECO:0007669"/>
    <property type="project" value="InterPro"/>
</dbReference>
<dbReference type="PIRSF" id="PIRSF500217">
    <property type="entry name" value="AlgI"/>
    <property type="match status" value="1"/>
</dbReference>
<dbReference type="GO" id="GO:0016746">
    <property type="term" value="F:acyltransferase activity"/>
    <property type="evidence" value="ECO:0007669"/>
    <property type="project" value="UniProtKB-KW"/>
</dbReference>
<keyword evidence="3 7" id="KW-1003">Cell membrane</keyword>
<evidence type="ECO:0000256" key="3">
    <source>
        <dbReference type="ARBA" id="ARBA00022475"/>
    </source>
</evidence>
<dbReference type="InterPro" id="IPR024194">
    <property type="entry name" value="Ac/AlaTfrase_AlgI/DltB"/>
</dbReference>